<dbReference type="InterPro" id="IPR000772">
    <property type="entry name" value="Ricin_B_lectin"/>
</dbReference>
<dbReference type="Proteomes" id="UP000591537">
    <property type="component" value="Unassembled WGS sequence"/>
</dbReference>
<evidence type="ECO:0000313" key="3">
    <source>
        <dbReference type="Proteomes" id="UP000591537"/>
    </source>
</evidence>
<keyword evidence="3" id="KW-1185">Reference proteome</keyword>
<evidence type="ECO:0000259" key="1">
    <source>
        <dbReference type="Pfam" id="PF14200"/>
    </source>
</evidence>
<sequence>MRRTRSDHRVCFCQLFTFQSVGNGAWTIRNVNSTLNLDIRNSAGTAAAAVVQNTASSADSQKRPLTDAGDGYYKLRNVNSALVAGVAQSSIADGAAVVQWNSLSVDDQLWKIVRIN</sequence>
<dbReference type="InterPro" id="IPR035992">
    <property type="entry name" value="Ricin_B-like_lectins"/>
</dbReference>
<name>A0A7W9TF15_9ACTN</name>
<reference evidence="2 3" key="1">
    <citation type="submission" date="2020-08" db="EMBL/GenBank/DDBJ databases">
        <title>Genomic Encyclopedia of Type Strains, Phase IV (KMG-IV): sequencing the most valuable type-strain genomes for metagenomic binning, comparative biology and taxonomic classification.</title>
        <authorList>
            <person name="Goeker M."/>
        </authorList>
    </citation>
    <scope>NUCLEOTIDE SEQUENCE [LARGE SCALE GENOMIC DNA]</scope>
    <source>
        <strain evidence="2 3">DSM 43350</strain>
    </source>
</reference>
<comment type="caution">
    <text evidence="2">The sequence shown here is derived from an EMBL/GenBank/DDBJ whole genome shotgun (WGS) entry which is preliminary data.</text>
</comment>
<dbReference type="EMBL" id="JACHGV010000008">
    <property type="protein sequence ID" value="MBB6079454.1"/>
    <property type="molecule type" value="Genomic_DNA"/>
</dbReference>
<dbReference type="Pfam" id="PF14200">
    <property type="entry name" value="RicinB_lectin_2"/>
    <property type="match status" value="1"/>
</dbReference>
<dbReference type="RefSeq" id="WP_313674827.1">
    <property type="nucleotide sequence ID" value="NZ_BAAARS010000009.1"/>
</dbReference>
<evidence type="ECO:0000313" key="2">
    <source>
        <dbReference type="EMBL" id="MBB6079454.1"/>
    </source>
</evidence>
<dbReference type="AlphaFoldDB" id="A0A7W9TF15"/>
<dbReference type="SUPFAM" id="SSF50370">
    <property type="entry name" value="Ricin B-like lectins"/>
    <property type="match status" value="1"/>
</dbReference>
<gene>
    <name evidence="2" type="ORF">HNR57_005397</name>
</gene>
<accession>A0A7W9TF15</accession>
<proteinExistence type="predicted"/>
<protein>
    <recommendedName>
        <fullName evidence="1">Ricin B lectin domain-containing protein</fullName>
    </recommendedName>
</protein>
<dbReference type="Gene3D" id="2.80.10.50">
    <property type="match status" value="1"/>
</dbReference>
<dbReference type="PROSITE" id="PS50231">
    <property type="entry name" value="RICIN_B_LECTIN"/>
    <property type="match status" value="1"/>
</dbReference>
<feature type="domain" description="Ricin B lectin" evidence="1">
    <location>
        <begin position="13"/>
        <end position="100"/>
    </location>
</feature>
<organism evidence="2 3">
    <name type="scientific">Streptomyces paradoxus</name>
    <dbReference type="NCBI Taxonomy" id="66375"/>
    <lineage>
        <taxon>Bacteria</taxon>
        <taxon>Bacillati</taxon>
        <taxon>Actinomycetota</taxon>
        <taxon>Actinomycetes</taxon>
        <taxon>Kitasatosporales</taxon>
        <taxon>Streptomycetaceae</taxon>
        <taxon>Streptomyces</taxon>
    </lineage>
</organism>